<dbReference type="PANTHER" id="PTHR46116:SF21">
    <property type="entry name" value="UBIQUITIN-CONJUGATING ENZYME E2 23-RELATED"/>
    <property type="match status" value="1"/>
</dbReference>
<dbReference type="InterPro" id="IPR000608">
    <property type="entry name" value="UBC"/>
</dbReference>
<feature type="region of interest" description="Disordered" evidence="3">
    <location>
        <begin position="256"/>
        <end position="280"/>
    </location>
</feature>
<name>A0A8J5CEM3_ZINOF</name>
<evidence type="ECO:0000256" key="2">
    <source>
        <dbReference type="ARBA" id="ARBA00022786"/>
    </source>
</evidence>
<dbReference type="Pfam" id="PF23044">
    <property type="entry name" value="SH3-C_UBE2O"/>
    <property type="match status" value="1"/>
</dbReference>
<feature type="domain" description="UBC core" evidence="4">
    <location>
        <begin position="571"/>
        <end position="638"/>
    </location>
</feature>
<evidence type="ECO:0000313" key="5">
    <source>
        <dbReference type="EMBL" id="KAG6474600.1"/>
    </source>
</evidence>
<gene>
    <name evidence="5" type="ORF">ZIOFF_068538</name>
</gene>
<feature type="compositionally biased region" description="Polar residues" evidence="3">
    <location>
        <begin position="477"/>
        <end position="501"/>
    </location>
</feature>
<keyword evidence="1" id="KW-0808">Transferase</keyword>
<dbReference type="Gene3D" id="3.10.110.10">
    <property type="entry name" value="Ubiquitin Conjugating Enzyme"/>
    <property type="match status" value="1"/>
</dbReference>
<organism evidence="5 6">
    <name type="scientific">Zingiber officinale</name>
    <name type="common">Ginger</name>
    <name type="synonym">Amomum zingiber</name>
    <dbReference type="NCBI Taxonomy" id="94328"/>
    <lineage>
        <taxon>Eukaryota</taxon>
        <taxon>Viridiplantae</taxon>
        <taxon>Streptophyta</taxon>
        <taxon>Embryophyta</taxon>
        <taxon>Tracheophyta</taxon>
        <taxon>Spermatophyta</taxon>
        <taxon>Magnoliopsida</taxon>
        <taxon>Liliopsida</taxon>
        <taxon>Zingiberales</taxon>
        <taxon>Zingiberaceae</taxon>
        <taxon>Zingiber</taxon>
    </lineage>
</organism>
<evidence type="ECO:0000313" key="6">
    <source>
        <dbReference type="Proteomes" id="UP000734854"/>
    </source>
</evidence>
<dbReference type="Pfam" id="PF00179">
    <property type="entry name" value="UQ_con"/>
    <property type="match status" value="1"/>
</dbReference>
<proteinExistence type="predicted"/>
<feature type="compositionally biased region" description="Polar residues" evidence="3">
    <location>
        <begin position="256"/>
        <end position="265"/>
    </location>
</feature>
<reference evidence="5 6" key="1">
    <citation type="submission" date="2020-08" db="EMBL/GenBank/DDBJ databases">
        <title>Plant Genome Project.</title>
        <authorList>
            <person name="Zhang R.-G."/>
        </authorList>
    </citation>
    <scope>NUCLEOTIDE SEQUENCE [LARGE SCALE GENOMIC DNA]</scope>
    <source>
        <tissue evidence="5">Rhizome</tissue>
    </source>
</reference>
<dbReference type="EMBL" id="JACMSC010000019">
    <property type="protein sequence ID" value="KAG6474600.1"/>
    <property type="molecule type" value="Genomic_DNA"/>
</dbReference>
<dbReference type="PANTHER" id="PTHR46116">
    <property type="entry name" value="(E3-INDEPENDENT) E2 UBIQUITIN-CONJUGATING ENZYME"/>
    <property type="match status" value="1"/>
</dbReference>
<protein>
    <recommendedName>
        <fullName evidence="4">UBC core domain-containing protein</fullName>
    </recommendedName>
</protein>
<dbReference type="AlphaFoldDB" id="A0A8J5CEM3"/>
<accession>A0A8J5CEM3</accession>
<dbReference type="InterPro" id="IPR057734">
    <property type="entry name" value="UBE2O-like_SH3-C"/>
</dbReference>
<dbReference type="Pfam" id="PF23043">
    <property type="entry name" value="SH3-B_UBE2O"/>
    <property type="match status" value="1"/>
</dbReference>
<dbReference type="Pfam" id="PF23046">
    <property type="entry name" value="tSH3-B_UBE2O"/>
    <property type="match status" value="1"/>
</dbReference>
<evidence type="ECO:0000256" key="3">
    <source>
        <dbReference type="SAM" id="MobiDB-lite"/>
    </source>
</evidence>
<sequence>MEGHRTDDTGSVANTSEIYIDDVVISIDDNEIQVEITWIDGSETTEITSDVTVVDRRFKHGKVVASAVSTQQLGLVMNANISVDLLSMDGKVIRNVCSKDLKPIKEVNVHDFVLLGSAFGKVKKTVDIVTILSDDGSICEAIDVNPLELRPLLKYTRNCPYYPGQRVRSVLNTVFKSTRWISGSRKANRLEGTIIKVHPASVNIDWIYPLDLNDTELPPVAWHNPKDLTMLSFFTYTQWKLIAFCQLPSCQQPPSVVSKGTSTSKETNDTKSTEGSQESWPDYDKMLQNILSKREMKALKKSLEKEESFEKCFFILNTYTTVDVIWQNGTKEYEVQSTSLILSSQNDDQFFLGNFVTKKTLSEEGDSIECNRVGVVVSVNFEDRIVCVRWSDKLKQLDREELVSAYDLDIEYKYCYGDFAVRVSSTPIDDVTILSNFGNIVDFRDGDVVVAWANGVISKVEPQEIVVIILNDDETGADTSDSNGQETNSVNNGEDTTTSPEVSAGESQEDNISEYKFEHYDITENATSREVTGDTQEDNIREYEFKHFDIIENATGHHYYGGDKTDNSGREWASRVQREWKILQKNLSDDIYVRAFEERMDLIRAAIIGADGMPYQNGIFFFDLYLPPDYPKVPPVIE</sequence>
<dbReference type="InterPro" id="IPR057735">
    <property type="entry name" value="UBE2O-like_tSH3-B"/>
</dbReference>
<dbReference type="InterPro" id="IPR016135">
    <property type="entry name" value="UBQ-conjugating_enzyme/RWD"/>
</dbReference>
<dbReference type="SUPFAM" id="SSF54495">
    <property type="entry name" value="UBC-like"/>
    <property type="match status" value="1"/>
</dbReference>
<keyword evidence="6" id="KW-1185">Reference proteome</keyword>
<evidence type="ECO:0000259" key="4">
    <source>
        <dbReference type="PROSITE" id="PS50127"/>
    </source>
</evidence>
<comment type="caution">
    <text evidence="5">The sequence shown here is derived from an EMBL/GenBank/DDBJ whole genome shotgun (WGS) entry which is preliminary data.</text>
</comment>
<evidence type="ECO:0000256" key="1">
    <source>
        <dbReference type="ARBA" id="ARBA00022679"/>
    </source>
</evidence>
<dbReference type="InterPro" id="IPR057733">
    <property type="entry name" value="UBE2O-like_SH3-B"/>
</dbReference>
<dbReference type="Proteomes" id="UP000734854">
    <property type="component" value="Unassembled WGS sequence"/>
</dbReference>
<keyword evidence="2" id="KW-0833">Ubl conjugation pathway</keyword>
<dbReference type="PROSITE" id="PS50127">
    <property type="entry name" value="UBC_2"/>
    <property type="match status" value="1"/>
</dbReference>
<feature type="region of interest" description="Disordered" evidence="3">
    <location>
        <begin position="476"/>
        <end position="510"/>
    </location>
</feature>
<dbReference type="GO" id="GO:0061631">
    <property type="term" value="F:ubiquitin conjugating enzyme activity"/>
    <property type="evidence" value="ECO:0007669"/>
    <property type="project" value="TreeGrafter"/>
</dbReference>